<dbReference type="InterPro" id="IPR031329">
    <property type="entry name" value="NEUT/ALK_ceramidase_N"/>
</dbReference>
<proteinExistence type="inferred from homology"/>
<evidence type="ECO:0000256" key="4">
    <source>
        <dbReference type="RuleBase" id="RU366019"/>
    </source>
</evidence>
<feature type="binding site" evidence="3">
    <location>
        <position position="334"/>
    </location>
    <ligand>
        <name>Zn(2+)</name>
        <dbReference type="ChEBI" id="CHEBI:29105"/>
    </ligand>
</feature>
<evidence type="ECO:0000256" key="3">
    <source>
        <dbReference type="PIRSR" id="PIRSR606823-2"/>
    </source>
</evidence>
<keyword evidence="3" id="KW-0479">Metal-binding</keyword>
<dbReference type="STRING" id="151549.A0A4C1YQ82"/>
<evidence type="ECO:0000256" key="2">
    <source>
        <dbReference type="PIRSR" id="PIRSR606823-1"/>
    </source>
</evidence>
<feature type="active site" description="Nucleophile" evidence="2">
    <location>
        <position position="123"/>
    </location>
</feature>
<evidence type="ECO:0000313" key="7">
    <source>
        <dbReference type="Proteomes" id="UP000299102"/>
    </source>
</evidence>
<comment type="catalytic activity">
    <reaction evidence="4">
        <text>an N-acylsphing-4-enine + H2O = sphing-4-enine + a fatty acid</text>
        <dbReference type="Rhea" id="RHEA:20856"/>
        <dbReference type="ChEBI" id="CHEBI:15377"/>
        <dbReference type="ChEBI" id="CHEBI:28868"/>
        <dbReference type="ChEBI" id="CHEBI:52639"/>
        <dbReference type="ChEBI" id="CHEBI:57756"/>
        <dbReference type="EC" id="3.5.1.23"/>
    </reaction>
</comment>
<dbReference type="OrthoDB" id="191371at2759"/>
<dbReference type="GO" id="GO:0046872">
    <property type="term" value="F:metal ion binding"/>
    <property type="evidence" value="ECO:0007669"/>
    <property type="project" value="UniProtKB-KW"/>
</dbReference>
<comment type="cofactor">
    <cofactor evidence="3">
        <name>Zn(2+)</name>
        <dbReference type="ChEBI" id="CHEBI:29105"/>
    </cofactor>
    <text evidence="3">Binds 1 zinc ion per subunit.</text>
</comment>
<name>A0A4C1YQ82_EUMVA</name>
<accession>A0A4C1YQ82</accession>
<keyword evidence="4" id="KW-0443">Lipid metabolism</keyword>
<keyword evidence="4" id="KW-0746">Sphingolipid metabolism</keyword>
<comment type="similarity">
    <text evidence="4">Belongs to the neutral ceramidase family.</text>
</comment>
<dbReference type="EC" id="3.5.1.23" evidence="4"/>
<protein>
    <recommendedName>
        <fullName evidence="1 4">Neutral ceramidase</fullName>
        <ecNumber evidence="4">3.5.1.23</ecNumber>
    </recommendedName>
</protein>
<evidence type="ECO:0000259" key="5">
    <source>
        <dbReference type="Pfam" id="PF04734"/>
    </source>
</evidence>
<reference evidence="6 7" key="1">
    <citation type="journal article" date="2019" name="Commun. Biol.">
        <title>The bagworm genome reveals a unique fibroin gene that provides high tensile strength.</title>
        <authorList>
            <person name="Kono N."/>
            <person name="Nakamura H."/>
            <person name="Ohtoshi R."/>
            <person name="Tomita M."/>
            <person name="Numata K."/>
            <person name="Arakawa K."/>
        </authorList>
    </citation>
    <scope>NUCLEOTIDE SEQUENCE [LARGE SCALE GENOMIC DNA]</scope>
</reference>
<dbReference type="GO" id="GO:0042759">
    <property type="term" value="P:long-chain fatty acid biosynthetic process"/>
    <property type="evidence" value="ECO:0007669"/>
    <property type="project" value="TreeGrafter"/>
</dbReference>
<dbReference type="GO" id="GO:0005576">
    <property type="term" value="C:extracellular region"/>
    <property type="evidence" value="ECO:0007669"/>
    <property type="project" value="TreeGrafter"/>
</dbReference>
<dbReference type="GO" id="GO:0046514">
    <property type="term" value="P:ceramide catabolic process"/>
    <property type="evidence" value="ECO:0007669"/>
    <property type="project" value="InterPro"/>
</dbReference>
<dbReference type="Proteomes" id="UP000299102">
    <property type="component" value="Unassembled WGS sequence"/>
</dbReference>
<dbReference type="EMBL" id="BGZK01001365">
    <property type="protein sequence ID" value="GBP78308.1"/>
    <property type="molecule type" value="Genomic_DNA"/>
</dbReference>
<keyword evidence="7" id="KW-1185">Reference proteome</keyword>
<sequence length="429" mass="46704">MAHGRVRTARAIYAQAELLGANINRSPSAYTHNPRAERDRYEHDVDKTLAQVRFESTNGEVLGVINWFAVHPTSMNNTNKLVSSDNVGYASILMEKELNGPGVHPGRGKIVCAFASTNLGDVSPNTRGPHCERSGRVCDNEHLLCAAGEKCFASGPGVDMFDSTRIIATKMFDTAMELLRSPGEDVTGDGEVRALHQYVAMPEQRVRAYDPLTDTFNSSKIVEGCLPAMGYSFAAGTTDGPGVFNFTQGTTSSNPLWDAVRDFIAEPTVRDVACHAPKPILLATGRMPMQDIERGHQVCRGVSQAKFPYEWQPQIVSCSVARVGRLLLAAVPGEFTTMSGRRLRRALAAAAGPQVAHVVVAGLANVYADYIATPEEYQAQRYEGASTIYGPHTLDIYLNKYVELTAALMQVLALSSLIFSTFLESKEKL</sequence>
<gene>
    <name evidence="6" type="primary">CDase</name>
    <name evidence="6" type="ORF">EVAR_52363_1</name>
</gene>
<evidence type="ECO:0000313" key="6">
    <source>
        <dbReference type="EMBL" id="GBP78308.1"/>
    </source>
</evidence>
<feature type="binding site" evidence="3">
    <location>
        <position position="370"/>
    </location>
    <ligand>
        <name>Zn(2+)</name>
        <dbReference type="ChEBI" id="CHEBI:29105"/>
    </ligand>
</feature>
<comment type="caution">
    <text evidence="6">The sequence shown here is derived from an EMBL/GenBank/DDBJ whole genome shotgun (WGS) entry which is preliminary data.</text>
</comment>
<evidence type="ECO:0000256" key="1">
    <source>
        <dbReference type="ARBA" id="ARBA00019235"/>
    </source>
</evidence>
<feature type="domain" description="Neutral/alkaline non-lysosomal ceramidase N-terminal" evidence="5">
    <location>
        <begin position="2"/>
        <end position="399"/>
    </location>
</feature>
<keyword evidence="3" id="KW-0862">Zinc</keyword>
<dbReference type="PANTHER" id="PTHR12670">
    <property type="entry name" value="CERAMIDASE"/>
    <property type="match status" value="1"/>
</dbReference>
<dbReference type="Pfam" id="PF04734">
    <property type="entry name" value="Ceramidase_alk"/>
    <property type="match status" value="1"/>
</dbReference>
<keyword evidence="4" id="KW-0378">Hydrolase</keyword>
<dbReference type="InterPro" id="IPR006823">
    <property type="entry name" value="Ceramidase_alk"/>
</dbReference>
<dbReference type="PANTHER" id="PTHR12670:SF1">
    <property type="entry name" value="NEUTRAL CERAMIDASE"/>
    <property type="match status" value="1"/>
</dbReference>
<dbReference type="GO" id="GO:0016020">
    <property type="term" value="C:membrane"/>
    <property type="evidence" value="ECO:0007669"/>
    <property type="project" value="GOC"/>
</dbReference>
<dbReference type="AlphaFoldDB" id="A0A4C1YQ82"/>
<feature type="binding site" evidence="3">
    <location>
        <position position="71"/>
    </location>
    <ligand>
        <name>Zn(2+)</name>
        <dbReference type="ChEBI" id="CHEBI:29105"/>
    </ligand>
</feature>
<dbReference type="GO" id="GO:0017040">
    <property type="term" value="F:N-acylsphingosine amidohydrolase activity"/>
    <property type="evidence" value="ECO:0007669"/>
    <property type="project" value="UniProtKB-UniRule"/>
</dbReference>
<dbReference type="GO" id="GO:0046512">
    <property type="term" value="P:sphingosine biosynthetic process"/>
    <property type="evidence" value="ECO:0007669"/>
    <property type="project" value="TreeGrafter"/>
</dbReference>
<organism evidence="6 7">
    <name type="scientific">Eumeta variegata</name>
    <name type="common">Bagworm moth</name>
    <name type="synonym">Eumeta japonica</name>
    <dbReference type="NCBI Taxonomy" id="151549"/>
    <lineage>
        <taxon>Eukaryota</taxon>
        <taxon>Metazoa</taxon>
        <taxon>Ecdysozoa</taxon>
        <taxon>Arthropoda</taxon>
        <taxon>Hexapoda</taxon>
        <taxon>Insecta</taxon>
        <taxon>Pterygota</taxon>
        <taxon>Neoptera</taxon>
        <taxon>Endopterygota</taxon>
        <taxon>Lepidoptera</taxon>
        <taxon>Glossata</taxon>
        <taxon>Ditrysia</taxon>
        <taxon>Tineoidea</taxon>
        <taxon>Psychidae</taxon>
        <taxon>Oiketicinae</taxon>
        <taxon>Eumeta</taxon>
    </lineage>
</organism>